<reference evidence="5" key="1">
    <citation type="submission" date="2015-08" db="EMBL/GenBank/DDBJ databases">
        <authorList>
            <person name="Varghese N."/>
        </authorList>
    </citation>
    <scope>NUCLEOTIDE SEQUENCE [LARGE SCALE GENOMIC DNA]</scope>
    <source>
        <strain evidence="5">DSM 23407</strain>
    </source>
</reference>
<dbReference type="InterPro" id="IPR014189">
    <property type="entry name" value="Quinone_OxRdtase_PIG3"/>
</dbReference>
<dbReference type="EMBL" id="CYHE01000010">
    <property type="protein sequence ID" value="CUA98679.1"/>
    <property type="molecule type" value="Genomic_DNA"/>
</dbReference>
<keyword evidence="1" id="KW-0521">NADP</keyword>
<dbReference type="SUPFAM" id="SSF50129">
    <property type="entry name" value="GroES-like"/>
    <property type="match status" value="1"/>
</dbReference>
<dbReference type="GO" id="GO:0016651">
    <property type="term" value="F:oxidoreductase activity, acting on NAD(P)H"/>
    <property type="evidence" value="ECO:0007669"/>
    <property type="project" value="TreeGrafter"/>
</dbReference>
<dbReference type="SMART" id="SM00829">
    <property type="entry name" value="PKS_ER"/>
    <property type="match status" value="1"/>
</dbReference>
<dbReference type="InterPro" id="IPR020843">
    <property type="entry name" value="ER"/>
</dbReference>
<evidence type="ECO:0000259" key="3">
    <source>
        <dbReference type="SMART" id="SM00829"/>
    </source>
</evidence>
<protein>
    <submittedName>
        <fullName evidence="4">Putative NAD(P)H quinone oxidoreductase, PIG3 family</fullName>
    </submittedName>
</protein>
<evidence type="ECO:0000256" key="2">
    <source>
        <dbReference type="ARBA" id="ARBA00023002"/>
    </source>
</evidence>
<dbReference type="Pfam" id="PF08240">
    <property type="entry name" value="ADH_N"/>
    <property type="match status" value="1"/>
</dbReference>
<keyword evidence="2" id="KW-0560">Oxidoreductase</keyword>
<dbReference type="InterPro" id="IPR036291">
    <property type="entry name" value="NAD(P)-bd_dom_sf"/>
</dbReference>
<dbReference type="InterPro" id="IPR013154">
    <property type="entry name" value="ADH-like_N"/>
</dbReference>
<dbReference type="Gene3D" id="3.90.180.10">
    <property type="entry name" value="Medium-chain alcohol dehydrogenases, catalytic domain"/>
    <property type="match status" value="1"/>
</dbReference>
<accession>A0A0K6I6B1</accession>
<gene>
    <name evidence="4" type="ORF">Ga0061067_11094</name>
</gene>
<dbReference type="GO" id="GO:0070402">
    <property type="term" value="F:NADPH binding"/>
    <property type="evidence" value="ECO:0007669"/>
    <property type="project" value="TreeGrafter"/>
</dbReference>
<dbReference type="OrthoDB" id="9780520at2"/>
<keyword evidence="5" id="KW-1185">Reference proteome</keyword>
<name>A0A0K6I6B1_9HYPH</name>
<organism evidence="4 5">
    <name type="scientific">Pannonibacter indicus</name>
    <dbReference type="NCBI Taxonomy" id="466044"/>
    <lineage>
        <taxon>Bacteria</taxon>
        <taxon>Pseudomonadati</taxon>
        <taxon>Pseudomonadota</taxon>
        <taxon>Alphaproteobacteria</taxon>
        <taxon>Hyphomicrobiales</taxon>
        <taxon>Stappiaceae</taxon>
        <taxon>Pannonibacter</taxon>
    </lineage>
</organism>
<dbReference type="RefSeq" id="WP_055456421.1">
    <property type="nucleotide sequence ID" value="NZ_CYHE01000010.1"/>
</dbReference>
<dbReference type="AlphaFoldDB" id="A0A0K6I6B1"/>
<dbReference type="PANTHER" id="PTHR48106">
    <property type="entry name" value="QUINONE OXIDOREDUCTASE PIG3-RELATED"/>
    <property type="match status" value="1"/>
</dbReference>
<dbReference type="PANTHER" id="PTHR48106:SF8">
    <property type="entry name" value="OS02G0805600 PROTEIN"/>
    <property type="match status" value="1"/>
</dbReference>
<dbReference type="SUPFAM" id="SSF51735">
    <property type="entry name" value="NAD(P)-binding Rossmann-fold domains"/>
    <property type="match status" value="1"/>
</dbReference>
<sequence length="340" mass="35991">MSAIPSSIPPGLPQEMTVMAIPVPGGPDVLAPEKRHLPVAQKGEILIKVEAAGVNRPDVMQRMGLYPAPKGASDLPGLEVAGTVVDRGPGAGRFNIGDQVTALVAGGGYAEYCKVDERHALPVPSGLSIVEAAALPETFFTVWSNVFDRVGLKAGERFLVHGGTSGIGTTAIQLAKAFGAEVFTTVGSEDKRQAVLKLGADHAINYNTQDFVEEIGRITGGAGIHVILDMVGGDYVEKNWQVAAVEGRICQIANLNGVATEVNFNRLMMKRLIHTGSTLRPRDNDFKAAIAAALEAHVWPLIANGTIRPVMDSTFPLDRAADAHRRMEGSGHIGKIVLTV</sequence>
<dbReference type="InterPro" id="IPR013149">
    <property type="entry name" value="ADH-like_C"/>
</dbReference>
<evidence type="ECO:0000313" key="4">
    <source>
        <dbReference type="EMBL" id="CUA98679.1"/>
    </source>
</evidence>
<dbReference type="Gene3D" id="3.40.50.720">
    <property type="entry name" value="NAD(P)-binding Rossmann-like Domain"/>
    <property type="match status" value="1"/>
</dbReference>
<proteinExistence type="predicted"/>
<evidence type="ECO:0000256" key="1">
    <source>
        <dbReference type="ARBA" id="ARBA00022857"/>
    </source>
</evidence>
<dbReference type="CDD" id="cd05276">
    <property type="entry name" value="p53_inducible_oxidoreductase"/>
    <property type="match status" value="1"/>
</dbReference>
<feature type="domain" description="Enoyl reductase (ER)" evidence="3">
    <location>
        <begin position="25"/>
        <end position="338"/>
    </location>
</feature>
<dbReference type="NCBIfam" id="TIGR02824">
    <property type="entry name" value="quinone_pig3"/>
    <property type="match status" value="1"/>
</dbReference>
<dbReference type="Pfam" id="PF00107">
    <property type="entry name" value="ADH_zinc_N"/>
    <property type="match status" value="1"/>
</dbReference>
<dbReference type="Proteomes" id="UP000183900">
    <property type="component" value="Unassembled WGS sequence"/>
</dbReference>
<evidence type="ECO:0000313" key="5">
    <source>
        <dbReference type="Proteomes" id="UP000183900"/>
    </source>
</evidence>
<dbReference type="InterPro" id="IPR011032">
    <property type="entry name" value="GroES-like_sf"/>
</dbReference>